<feature type="compositionally biased region" description="Low complexity" evidence="2">
    <location>
        <begin position="1319"/>
        <end position="1329"/>
    </location>
</feature>
<dbReference type="Gramene" id="PNW78926">
    <property type="protein sequence ID" value="PNW78926"/>
    <property type="gene ID" value="CHLRE_09g394732v5"/>
</dbReference>
<feature type="coiled-coil region" evidence="1">
    <location>
        <begin position="1616"/>
        <end position="1643"/>
    </location>
</feature>
<feature type="compositionally biased region" description="Low complexity" evidence="2">
    <location>
        <begin position="1344"/>
        <end position="1353"/>
    </location>
</feature>
<feature type="compositionally biased region" description="Low complexity" evidence="2">
    <location>
        <begin position="783"/>
        <end position="800"/>
    </location>
</feature>
<organism evidence="3 4">
    <name type="scientific">Chlamydomonas reinhardtii</name>
    <name type="common">Chlamydomonas smithii</name>
    <dbReference type="NCBI Taxonomy" id="3055"/>
    <lineage>
        <taxon>Eukaryota</taxon>
        <taxon>Viridiplantae</taxon>
        <taxon>Chlorophyta</taxon>
        <taxon>core chlorophytes</taxon>
        <taxon>Chlorophyceae</taxon>
        <taxon>CS clade</taxon>
        <taxon>Chlamydomonadales</taxon>
        <taxon>Chlamydomonadaceae</taxon>
        <taxon>Chlamydomonas</taxon>
    </lineage>
</organism>
<feature type="compositionally biased region" description="Low complexity" evidence="2">
    <location>
        <begin position="25"/>
        <end position="38"/>
    </location>
</feature>
<feature type="compositionally biased region" description="Low complexity" evidence="2">
    <location>
        <begin position="919"/>
        <end position="970"/>
    </location>
</feature>
<dbReference type="PANTHER" id="PTHR31540:SF1">
    <property type="entry name" value="CENTROSOMAL PROTEIN OF 131 KDA"/>
    <property type="match status" value="1"/>
</dbReference>
<gene>
    <name evidence="3" type="ORF">CHLRE_09g394732v5</name>
</gene>
<feature type="compositionally biased region" description="Basic and acidic residues" evidence="2">
    <location>
        <begin position="1016"/>
        <end position="1030"/>
    </location>
</feature>
<feature type="compositionally biased region" description="Acidic residues" evidence="2">
    <location>
        <begin position="1212"/>
        <end position="1225"/>
    </location>
</feature>
<feature type="region of interest" description="Disordered" evidence="2">
    <location>
        <begin position="1154"/>
        <end position="1358"/>
    </location>
</feature>
<dbReference type="GeneID" id="5720302"/>
<feature type="compositionally biased region" description="Basic and acidic residues" evidence="2">
    <location>
        <begin position="1091"/>
        <end position="1106"/>
    </location>
</feature>
<dbReference type="OrthoDB" id="197735at2759"/>
<dbReference type="PANTHER" id="PTHR31540">
    <property type="entry name" value="CENTROSOMAL PROTEIN OF 131 KDA"/>
    <property type="match status" value="1"/>
</dbReference>
<feature type="compositionally biased region" description="Low complexity" evidence="2">
    <location>
        <begin position="1171"/>
        <end position="1199"/>
    </location>
</feature>
<feature type="region of interest" description="Disordered" evidence="2">
    <location>
        <begin position="603"/>
        <end position="629"/>
    </location>
</feature>
<feature type="coiled-coil region" evidence="1">
    <location>
        <begin position="1701"/>
        <end position="1755"/>
    </location>
</feature>
<keyword evidence="4" id="KW-1185">Reference proteome</keyword>
<feature type="compositionally biased region" description="Basic and acidic residues" evidence="2">
    <location>
        <begin position="1057"/>
        <end position="1075"/>
    </location>
</feature>
<feature type="compositionally biased region" description="Low complexity" evidence="2">
    <location>
        <begin position="352"/>
        <end position="364"/>
    </location>
</feature>
<accession>A0A2K3DEG5</accession>
<feature type="compositionally biased region" description="Gly residues" evidence="2">
    <location>
        <begin position="214"/>
        <end position="226"/>
    </location>
</feature>
<dbReference type="InterPro" id="IPR030465">
    <property type="entry name" value="CEP131"/>
</dbReference>
<feature type="compositionally biased region" description="Basic and acidic residues" evidence="2">
    <location>
        <begin position="873"/>
        <end position="882"/>
    </location>
</feature>
<evidence type="ECO:0000313" key="3">
    <source>
        <dbReference type="EMBL" id="PNW78926.1"/>
    </source>
</evidence>
<reference evidence="3 4" key="1">
    <citation type="journal article" date="2007" name="Science">
        <title>The Chlamydomonas genome reveals the evolution of key animal and plant functions.</title>
        <authorList>
            <person name="Merchant S.S."/>
            <person name="Prochnik S.E."/>
            <person name="Vallon O."/>
            <person name="Harris E.H."/>
            <person name="Karpowicz S.J."/>
            <person name="Witman G.B."/>
            <person name="Terry A."/>
            <person name="Salamov A."/>
            <person name="Fritz-Laylin L.K."/>
            <person name="Marechal-Drouard L."/>
            <person name="Marshall W.F."/>
            <person name="Qu L.H."/>
            <person name="Nelson D.R."/>
            <person name="Sanderfoot A.A."/>
            <person name="Spalding M.H."/>
            <person name="Kapitonov V.V."/>
            <person name="Ren Q."/>
            <person name="Ferris P."/>
            <person name="Lindquist E."/>
            <person name="Shapiro H."/>
            <person name="Lucas S.M."/>
            <person name="Grimwood J."/>
            <person name="Schmutz J."/>
            <person name="Cardol P."/>
            <person name="Cerutti H."/>
            <person name="Chanfreau G."/>
            <person name="Chen C.L."/>
            <person name="Cognat V."/>
            <person name="Croft M.T."/>
            <person name="Dent R."/>
            <person name="Dutcher S."/>
            <person name="Fernandez E."/>
            <person name="Fukuzawa H."/>
            <person name="Gonzalez-Ballester D."/>
            <person name="Gonzalez-Halphen D."/>
            <person name="Hallmann A."/>
            <person name="Hanikenne M."/>
            <person name="Hippler M."/>
            <person name="Inwood W."/>
            <person name="Jabbari K."/>
            <person name="Kalanon M."/>
            <person name="Kuras R."/>
            <person name="Lefebvre P.A."/>
            <person name="Lemaire S.D."/>
            <person name="Lobanov A.V."/>
            <person name="Lohr M."/>
            <person name="Manuell A."/>
            <person name="Meier I."/>
            <person name="Mets L."/>
            <person name="Mittag M."/>
            <person name="Mittelmeier T."/>
            <person name="Moroney J.V."/>
            <person name="Moseley J."/>
            <person name="Napoli C."/>
            <person name="Nedelcu A.M."/>
            <person name="Niyogi K."/>
            <person name="Novoselov S.V."/>
            <person name="Paulsen I.T."/>
            <person name="Pazour G."/>
            <person name="Purton S."/>
            <person name="Ral J.P."/>
            <person name="Riano-Pachon D.M."/>
            <person name="Riekhof W."/>
            <person name="Rymarquis L."/>
            <person name="Schroda M."/>
            <person name="Stern D."/>
            <person name="Umen J."/>
            <person name="Willows R."/>
            <person name="Wilson N."/>
            <person name="Zimmer S.L."/>
            <person name="Allmer J."/>
            <person name="Balk J."/>
            <person name="Bisova K."/>
            <person name="Chen C.J."/>
            <person name="Elias M."/>
            <person name="Gendler K."/>
            <person name="Hauser C."/>
            <person name="Lamb M.R."/>
            <person name="Ledford H."/>
            <person name="Long J.C."/>
            <person name="Minagawa J."/>
            <person name="Page M.D."/>
            <person name="Pan J."/>
            <person name="Pootakham W."/>
            <person name="Roje S."/>
            <person name="Rose A."/>
            <person name="Stahlberg E."/>
            <person name="Terauchi A.M."/>
            <person name="Yang P."/>
            <person name="Ball S."/>
            <person name="Bowler C."/>
            <person name="Dieckmann C.L."/>
            <person name="Gladyshev V.N."/>
            <person name="Green P."/>
            <person name="Jorgensen R."/>
            <person name="Mayfield S."/>
            <person name="Mueller-Roeber B."/>
            <person name="Rajamani S."/>
            <person name="Sayre R.T."/>
            <person name="Brokstein P."/>
            <person name="Dubchak I."/>
            <person name="Goodstein D."/>
            <person name="Hornick L."/>
            <person name="Huang Y.W."/>
            <person name="Jhaveri J."/>
            <person name="Luo Y."/>
            <person name="Martinez D."/>
            <person name="Ngau W.C."/>
            <person name="Otillar B."/>
            <person name="Poliakov A."/>
            <person name="Porter A."/>
            <person name="Szajkowski L."/>
            <person name="Werner G."/>
            <person name="Zhou K."/>
            <person name="Grigoriev I.V."/>
            <person name="Rokhsar D.S."/>
            <person name="Grossman A.R."/>
        </authorList>
    </citation>
    <scope>NUCLEOTIDE SEQUENCE [LARGE SCALE GENOMIC DNA]</scope>
    <source>
        <strain evidence="4">CC-503</strain>
    </source>
</reference>
<feature type="compositionally biased region" description="Basic residues" evidence="2">
    <location>
        <begin position="1464"/>
        <end position="1474"/>
    </location>
</feature>
<feature type="compositionally biased region" description="Low complexity" evidence="2">
    <location>
        <begin position="1076"/>
        <end position="1086"/>
    </location>
</feature>
<feature type="compositionally biased region" description="Low complexity" evidence="2">
    <location>
        <begin position="728"/>
        <end position="746"/>
    </location>
</feature>
<feature type="region of interest" description="Disordered" evidence="2">
    <location>
        <begin position="210"/>
        <end position="342"/>
    </location>
</feature>
<sequence>MSAKLQEEPSQGRSTAPKLPHFPAKKGAAPAVASSPAKAPRDAHLPGMPASGRAHPDKGGRREASGADKLAQLSRQAPGVGSSGKGSGAGVDDALGFDSPRRGVARAQVARDEVLAYMRRQKAEPRDTSFDDDDRAPPASGGAPTSTPGAAQPGTNSGTTTTSSSGSGQLGLVAGRNDDGSLSFSLDFMEAYRTRPSTAAAAATELGATADTGAGVGTGDGAGAGVGADADGAGVAYGRQQQQQQWGARGSESFDAEELLRRYSLGRGRLGGSSQGGLQEEEAEEEDDIEEDIADDTAGAAGPDQSPTRHTPSGVRTAGAGASRSRTPTAADRPGRTASAAPAYAHDAAARASLNRSRAAPVSAGTGGGGSGAGVMRMSLSIAAAVASPLASSVALTDDAFELFKRDIAARVIQVHWRRWQAWKAKVRRDAEQRILQQLFADDPSGLSLKLLLGGVGGADAGSGSDGASRSGGAASAHPAGEPSATATRSAGHGAREDESGLPLPSRHASVDRHAVAVPASPASGAAAGGALEKQPSSTRLPALKRPMSAGATKPASAASGVSSVDAMGNLPAAAAAGPGSGSGSNTPHKSAAAAGLASLRANGKGDTSAAAGARSGTPGKRPVSAADAYAQARAESILADADRGRRRPATAGAALVESPGRVRGAATSVFEDSLDVEDTEWQEAMEYDEDEDNPHAVRATPRKTHKGGHAVYTFVATPRRRAAAEAAAAAAAAEADAPAQPQTAPGITSTCPQAEEPIATEPAANRGAAGMRASRNLSRAESGAAPALQPQQQLSGQQLDQRPSGQQENLRLREPSLDADTNPAMASPALSAITGEAGGAVAGAAGLPAGTGAGPMSWVEDDAQSRPSGGRQHQDSDDADKQGAGTSLLAPQAGAVLTGQQEQRQQGGSGRRMEALQRLRQQGSQRGFGLSSTGALLPSSASAPAWAAAPHANSDSPSSSRGSGENASSRPPPPEHNHHSHSQQGGSDEARSHRASHDNRQHRDVGTSGQHHQGRHAEREENGGSRDGLEASLRSMGERNRRATAGAGGRDEQDELDRHERSDQQASRHAERRPLPLQQWQQQPHAPHPPAERQHAEPHHRERQQQQHHHNHNHNHNRDSVAVDDGHRRPMSAAATLGAGHDHSVHDRRLTAGEGEGNELAGPSGRGHPRPASAFAAAPPAQPRAQEQQQSARAQQLRQSRHPGRRVSSDSESDGSEEDEEAFEEPITIGLRAQEPSRWRPEAAAAPGHQQTGDVWAERRGGAQDEAGRHDDRPVPRQVQPDAPAAAAASRSQPAASSGRPSSSGVGWDHPQALQTRAQQQPAMQPQQEGAASKAKVGAGHKQQQQPRQPQQAEVAASLTAEKMTSILKYLDEVELQAEQEAACAAVAPALLLAEPSTAAALAAMAAVPGSGSRPATAAAASMRSRGASAGPARPSTAHTAGGAQVMTQRSLAALSEAGGRSRQPRAHGRSQSRPRGLASSRRSGFDQDQGYDDDGRRATEDCDDFDDQGYDDDGDLRDGDAASVGAASGVSGLTTGRPAFLAESVYESVRAKIRRLQEDVSERDDRIAELGQEVEALTAAQRSMALEADARLNELLAVQRAEYEGAVARHLAFVDRLLADKEALTARTEQLEAAVKGADDKQERAIAKLKEGWAAELRRQKEGWAAAEKQRREAWMAAKATEIKDMTVKGLEGEVQKLLSRHKAELSAAQQAAADEARRHLDTYVAQNEAAVRQLKERMAREAEEAVEKERASAGVRLREVSERYEQQLQTQRMRLVSDADLRLEHLEQARKEDKKRYEEALSSAREAAEARQRDMEEDWRREKEALRKAHDKQIESLREQYETGQEGWRAAMAERARKEVAERVAAIREKLLEERNSEIQAVMTRLEEEHAAAVESLKEDFRRREEAAAAKATAALKEAKRAETKMAERFRCAGAAAQTAEERVAAAELAASELRRELEQRNSTIRWLEGQVGVAKEEAAARERDLRSLGADKAAVAAEAAAAANRERQAVEARLAATHQEMSEMRNKHGAEMAHVEARVKATLARKDEVISGLREQLATLAAELRGTQEVLRLQQEELGR</sequence>
<feature type="compositionally biased region" description="Low complexity" evidence="2">
    <location>
        <begin position="1277"/>
        <end position="1308"/>
    </location>
</feature>
<dbReference type="ExpressionAtlas" id="A0A2K3DEG5">
    <property type="expression patterns" value="baseline and differential"/>
</dbReference>
<feature type="coiled-coil region" evidence="1">
    <location>
        <begin position="1779"/>
        <end position="1967"/>
    </location>
</feature>
<feature type="compositionally biased region" description="Low complexity" evidence="2">
    <location>
        <begin position="516"/>
        <end position="531"/>
    </location>
</feature>
<evidence type="ECO:0000313" key="4">
    <source>
        <dbReference type="Proteomes" id="UP000006906"/>
    </source>
</evidence>
<dbReference type="KEGG" id="cre:CHLRE_09g394732v5"/>
<feature type="region of interest" description="Disordered" evidence="2">
    <location>
        <begin position="352"/>
        <end position="371"/>
    </location>
</feature>
<feature type="compositionally biased region" description="Acidic residues" evidence="2">
    <location>
        <begin position="279"/>
        <end position="295"/>
    </location>
</feature>
<feature type="region of interest" description="Disordered" evidence="2">
    <location>
        <begin position="1411"/>
        <end position="1523"/>
    </location>
</feature>
<evidence type="ECO:0008006" key="5">
    <source>
        <dbReference type="Google" id="ProtNLM"/>
    </source>
</evidence>
<feature type="region of interest" description="Disordered" evidence="2">
    <location>
        <begin position="1"/>
        <end position="176"/>
    </location>
</feature>
<keyword evidence="1" id="KW-0175">Coiled coil</keyword>
<dbReference type="InParanoid" id="A0A2K3DEG5"/>
<feature type="compositionally biased region" description="Acidic residues" evidence="2">
    <location>
        <begin position="1503"/>
        <end position="1517"/>
    </location>
</feature>
<feature type="compositionally biased region" description="Low complexity" evidence="2">
    <location>
        <begin position="1411"/>
        <end position="1437"/>
    </location>
</feature>
<dbReference type="RefSeq" id="XP_042921236.1">
    <property type="nucleotide sequence ID" value="XM_043065727.1"/>
</dbReference>
<feature type="compositionally biased region" description="Basic and acidic residues" evidence="2">
    <location>
        <begin position="989"/>
        <end position="1006"/>
    </location>
</feature>
<protein>
    <recommendedName>
        <fullName evidence="5">Centrosomal protein of 131 kDa</fullName>
    </recommendedName>
</protein>
<feature type="compositionally biased region" description="Low complexity" evidence="2">
    <location>
        <begin position="154"/>
        <end position="167"/>
    </location>
</feature>
<feature type="region of interest" description="Disordered" evidence="2">
    <location>
        <begin position="728"/>
        <end position="809"/>
    </location>
</feature>
<feature type="coiled-coil region" evidence="1">
    <location>
        <begin position="1548"/>
        <end position="1575"/>
    </location>
</feature>
<dbReference type="GO" id="GO:0035735">
    <property type="term" value="P:intraciliary transport involved in cilium assembly"/>
    <property type="evidence" value="ECO:0007669"/>
    <property type="project" value="InterPro"/>
</dbReference>
<feature type="region of interest" description="Disordered" evidence="2">
    <location>
        <begin position="460"/>
        <end position="541"/>
    </location>
</feature>
<proteinExistence type="predicted"/>
<feature type="region of interest" description="Disordered" evidence="2">
    <location>
        <begin position="853"/>
        <end position="1125"/>
    </location>
</feature>
<dbReference type="GO" id="GO:0005929">
    <property type="term" value="C:cilium"/>
    <property type="evidence" value="ECO:0007669"/>
    <property type="project" value="GOC"/>
</dbReference>
<dbReference type="EMBL" id="CM008970">
    <property type="protein sequence ID" value="PNW78926.1"/>
    <property type="molecule type" value="Genomic_DNA"/>
</dbReference>
<name>A0A2K3DEG5_CHLRE</name>
<evidence type="ECO:0000256" key="2">
    <source>
        <dbReference type="SAM" id="MobiDB-lite"/>
    </source>
</evidence>
<feature type="compositionally biased region" description="Low complexity" evidence="2">
    <location>
        <begin position="227"/>
        <end position="245"/>
    </location>
</feature>
<evidence type="ECO:0000256" key="1">
    <source>
        <dbReference type="SAM" id="Coils"/>
    </source>
</evidence>
<dbReference type="Proteomes" id="UP000006906">
    <property type="component" value="Chromosome 9"/>
</dbReference>
<feature type="compositionally biased region" description="Basic residues" evidence="2">
    <location>
        <begin position="1107"/>
        <end position="1116"/>
    </location>
</feature>
<feature type="compositionally biased region" description="Low complexity" evidence="2">
    <location>
        <begin position="466"/>
        <end position="485"/>
    </location>
</feature>
<feature type="compositionally biased region" description="Basic and acidic residues" evidence="2">
    <location>
        <begin position="54"/>
        <end position="66"/>
    </location>
</feature>
<feature type="coiled-coil region" evidence="1">
    <location>
        <begin position="2004"/>
        <end position="2081"/>
    </location>
</feature>
<feature type="compositionally biased region" description="Basic and acidic residues" evidence="2">
    <location>
        <begin position="1257"/>
        <end position="1276"/>
    </location>
</feature>